<feature type="domain" description="ANTAR" evidence="1">
    <location>
        <begin position="160"/>
        <end position="237"/>
    </location>
</feature>
<gene>
    <name evidence="2" type="ORF">KGQ19_03090</name>
</gene>
<organism evidence="2 3">
    <name type="scientific">Catenulispora pinistramenti</name>
    <dbReference type="NCBI Taxonomy" id="2705254"/>
    <lineage>
        <taxon>Bacteria</taxon>
        <taxon>Bacillati</taxon>
        <taxon>Actinomycetota</taxon>
        <taxon>Actinomycetes</taxon>
        <taxon>Catenulisporales</taxon>
        <taxon>Catenulisporaceae</taxon>
        <taxon>Catenulispora</taxon>
    </lineage>
</organism>
<sequence>MRSEESGAEVVSDRMATVLARLDRGGSGDGGDSLSHLASSTVAGIVGVDGMCAGVGTGPAGTVPAWGGEAVGAALEDLQFTLGEGPSRDAAVTGVPVLTPDLADALARWPAFSPAAMGLGARALFVFPLRIGAIGVGTMLAHRRAPGALAAGQMTDALALADAVTLALLHRQWSAPEDAGRPGPGWAQPVTYRAEVHQATGMVSVQLGVNLAEALVRLRARAWAEDRPLADLAADVVARRLRFDASDR</sequence>
<evidence type="ECO:0000259" key="1">
    <source>
        <dbReference type="SMART" id="SM01012"/>
    </source>
</evidence>
<dbReference type="SUPFAM" id="SSF55781">
    <property type="entry name" value="GAF domain-like"/>
    <property type="match status" value="1"/>
</dbReference>
<dbReference type="EMBL" id="JAAFYZ010000007">
    <property type="protein sequence ID" value="MBS2545845.1"/>
    <property type="molecule type" value="Genomic_DNA"/>
</dbReference>
<protein>
    <submittedName>
        <fullName evidence="2">ANTAR domain-containing protein</fullName>
    </submittedName>
</protein>
<dbReference type="RefSeq" id="WP_212007502.1">
    <property type="nucleotide sequence ID" value="NZ_JAAFYZ010000007.1"/>
</dbReference>
<keyword evidence="3" id="KW-1185">Reference proteome</keyword>
<proteinExistence type="predicted"/>
<reference evidence="2 3" key="1">
    <citation type="submission" date="2020-02" db="EMBL/GenBank/DDBJ databases">
        <title>Acidophilic actinobacteria isolated from forest soil.</title>
        <authorList>
            <person name="Golinska P."/>
        </authorList>
    </citation>
    <scope>NUCLEOTIDE SEQUENCE [LARGE SCALE GENOMIC DNA]</scope>
    <source>
        <strain evidence="2 3">NL8</strain>
    </source>
</reference>
<dbReference type="Gene3D" id="3.30.450.40">
    <property type="match status" value="1"/>
</dbReference>
<dbReference type="InterPro" id="IPR005561">
    <property type="entry name" value="ANTAR"/>
</dbReference>
<dbReference type="InterPro" id="IPR029016">
    <property type="entry name" value="GAF-like_dom_sf"/>
</dbReference>
<accession>A0ABS5KIU8</accession>
<comment type="caution">
    <text evidence="2">The sequence shown here is derived from an EMBL/GenBank/DDBJ whole genome shotgun (WGS) entry which is preliminary data.</text>
</comment>
<evidence type="ECO:0000313" key="2">
    <source>
        <dbReference type="EMBL" id="MBS2545845.1"/>
    </source>
</evidence>
<evidence type="ECO:0000313" key="3">
    <source>
        <dbReference type="Proteomes" id="UP000730482"/>
    </source>
</evidence>
<name>A0ABS5KIU8_9ACTN</name>
<dbReference type="Proteomes" id="UP000730482">
    <property type="component" value="Unassembled WGS sequence"/>
</dbReference>
<dbReference type="SMART" id="SM01012">
    <property type="entry name" value="ANTAR"/>
    <property type="match status" value="1"/>
</dbReference>